<reference evidence="9 10" key="1">
    <citation type="submission" date="2021-03" db="EMBL/GenBank/DDBJ databases">
        <title>Genomic Encyclopedia of Type Strains, Phase IV (KMG-IV): sequencing the most valuable type-strain genomes for metagenomic binning, comparative biology and taxonomic classification.</title>
        <authorList>
            <person name="Goeker M."/>
        </authorList>
    </citation>
    <scope>NUCLEOTIDE SEQUENCE [LARGE SCALE GENOMIC DNA]</scope>
    <source>
        <strain evidence="9 10">DSM 27138</strain>
    </source>
</reference>
<evidence type="ECO:0000256" key="1">
    <source>
        <dbReference type="ARBA" id="ARBA00004651"/>
    </source>
</evidence>
<name>A0ABS4JY79_9FIRM</name>
<keyword evidence="3" id="KW-0813">Transport</keyword>
<keyword evidence="5 8" id="KW-0812">Transmembrane</keyword>
<feature type="transmembrane region" description="Helical" evidence="8">
    <location>
        <begin position="290"/>
        <end position="314"/>
    </location>
</feature>
<dbReference type="PANTHER" id="PTHR30472:SF19">
    <property type="entry name" value="PETROBACTIN IMPORT SYSTEM PERMEASE PROTEIN YCLO"/>
    <property type="match status" value="1"/>
</dbReference>
<keyword evidence="7 8" id="KW-0472">Membrane</keyword>
<dbReference type="EMBL" id="JAGGLG010000036">
    <property type="protein sequence ID" value="MBP2019846.1"/>
    <property type="molecule type" value="Genomic_DNA"/>
</dbReference>
<keyword evidence="10" id="KW-1185">Reference proteome</keyword>
<dbReference type="Proteomes" id="UP001519289">
    <property type="component" value="Unassembled WGS sequence"/>
</dbReference>
<dbReference type="Pfam" id="PF01032">
    <property type="entry name" value="FecCD"/>
    <property type="match status" value="1"/>
</dbReference>
<feature type="transmembrane region" description="Helical" evidence="8">
    <location>
        <begin position="265"/>
        <end position="283"/>
    </location>
</feature>
<dbReference type="RefSeq" id="WP_209467948.1">
    <property type="nucleotide sequence ID" value="NZ_JAGGLG010000036.1"/>
</dbReference>
<gene>
    <name evidence="9" type="ORF">J2Z79_003288</name>
</gene>
<organism evidence="9 10">
    <name type="scientific">Symbiobacterium terraclitae</name>
    <dbReference type="NCBI Taxonomy" id="557451"/>
    <lineage>
        <taxon>Bacteria</taxon>
        <taxon>Bacillati</taxon>
        <taxon>Bacillota</taxon>
        <taxon>Clostridia</taxon>
        <taxon>Eubacteriales</taxon>
        <taxon>Symbiobacteriaceae</taxon>
        <taxon>Symbiobacterium</taxon>
    </lineage>
</organism>
<dbReference type="CDD" id="cd06550">
    <property type="entry name" value="TM_ABC_iron-siderophores_like"/>
    <property type="match status" value="1"/>
</dbReference>
<feature type="transmembrane region" description="Helical" evidence="8">
    <location>
        <begin position="178"/>
        <end position="197"/>
    </location>
</feature>
<dbReference type="Gene3D" id="1.10.3470.10">
    <property type="entry name" value="ABC transporter involved in vitamin B12 uptake, BtuC"/>
    <property type="match status" value="1"/>
</dbReference>
<comment type="subcellular location">
    <subcellularLocation>
        <location evidence="1">Cell membrane</location>
        <topology evidence="1">Multi-pass membrane protein</topology>
    </subcellularLocation>
</comment>
<evidence type="ECO:0000256" key="5">
    <source>
        <dbReference type="ARBA" id="ARBA00022692"/>
    </source>
</evidence>
<keyword evidence="6 8" id="KW-1133">Transmembrane helix</keyword>
<evidence type="ECO:0000313" key="10">
    <source>
        <dbReference type="Proteomes" id="UP001519289"/>
    </source>
</evidence>
<feature type="transmembrane region" description="Helical" evidence="8">
    <location>
        <begin position="7"/>
        <end position="28"/>
    </location>
</feature>
<dbReference type="PANTHER" id="PTHR30472">
    <property type="entry name" value="FERRIC ENTEROBACTIN TRANSPORT SYSTEM PERMEASE PROTEIN"/>
    <property type="match status" value="1"/>
</dbReference>
<evidence type="ECO:0000256" key="4">
    <source>
        <dbReference type="ARBA" id="ARBA00022475"/>
    </source>
</evidence>
<evidence type="ECO:0000256" key="3">
    <source>
        <dbReference type="ARBA" id="ARBA00022448"/>
    </source>
</evidence>
<feature type="transmembrane region" description="Helical" evidence="8">
    <location>
        <begin position="228"/>
        <end position="253"/>
    </location>
</feature>
<accession>A0ABS4JY79</accession>
<protein>
    <submittedName>
        <fullName evidence="9">Iron complex transport system permease protein</fullName>
    </submittedName>
</protein>
<evidence type="ECO:0000313" key="9">
    <source>
        <dbReference type="EMBL" id="MBP2019846.1"/>
    </source>
</evidence>
<evidence type="ECO:0000256" key="6">
    <source>
        <dbReference type="ARBA" id="ARBA00022989"/>
    </source>
</evidence>
<comment type="caution">
    <text evidence="9">The sequence shown here is derived from an EMBL/GenBank/DDBJ whole genome shotgun (WGS) entry which is preliminary data.</text>
</comment>
<dbReference type="InterPro" id="IPR000522">
    <property type="entry name" value="ABC_transptr_permease_BtuC"/>
</dbReference>
<dbReference type="InterPro" id="IPR037294">
    <property type="entry name" value="ABC_BtuC-like"/>
</dbReference>
<evidence type="ECO:0000256" key="7">
    <source>
        <dbReference type="ARBA" id="ARBA00023136"/>
    </source>
</evidence>
<evidence type="ECO:0000256" key="2">
    <source>
        <dbReference type="ARBA" id="ARBA00007935"/>
    </source>
</evidence>
<feature type="transmembrane region" description="Helical" evidence="8">
    <location>
        <begin position="81"/>
        <end position="101"/>
    </location>
</feature>
<dbReference type="SUPFAM" id="SSF81345">
    <property type="entry name" value="ABC transporter involved in vitamin B12 uptake, BtuC"/>
    <property type="match status" value="1"/>
</dbReference>
<evidence type="ECO:0000256" key="8">
    <source>
        <dbReference type="SAM" id="Phobius"/>
    </source>
</evidence>
<feature type="transmembrane region" description="Helical" evidence="8">
    <location>
        <begin position="107"/>
        <end position="126"/>
    </location>
</feature>
<feature type="transmembrane region" description="Helical" evidence="8">
    <location>
        <begin position="40"/>
        <end position="60"/>
    </location>
</feature>
<keyword evidence="4" id="KW-1003">Cell membrane</keyword>
<proteinExistence type="inferred from homology"/>
<feature type="transmembrane region" description="Helical" evidence="8">
    <location>
        <begin position="133"/>
        <end position="158"/>
    </location>
</feature>
<comment type="similarity">
    <text evidence="2">Belongs to the binding-protein-dependent transport system permease family. FecCD subfamily.</text>
</comment>
<sequence length="320" mass="35240">MKHERKTFVILGIVTLLALTVVCLYLFVPLKGNIQYILRLRMLKVLAITLTGAAIAYSTIIFQTITNNRILTPSIIGMDAVYQLFQTALVFLWGTTTLQFVDQQVNFALTLALMIGFALLLYQALFRRDGTNLHFLLLVGIVMGTLFGSLTTFLQVLIDPNEYSGLQSRLFATVSRVNTNLLALGAAVMIPVMLYGLRHVRVLDAIALGRDHAINLGVDYGPVVRRMLIIVAVLMAASTALVGPITFLGLLVANVTYHLVDTYRRGPIIAAAVAVSVIFLVGAQLIMERVFVYSTPVSVIVNFVGGVYFLYLVLKERAAW</sequence>